<dbReference type="RefSeq" id="WP_322419027.1">
    <property type="nucleotide sequence ID" value="NZ_CP139858.1"/>
</dbReference>
<dbReference type="PANTHER" id="PTHR21174">
    <property type="match status" value="1"/>
</dbReference>
<dbReference type="InterPro" id="IPR009218">
    <property type="entry name" value="HD_phosphohydro"/>
</dbReference>
<evidence type="ECO:0008006" key="3">
    <source>
        <dbReference type="Google" id="ProtNLM"/>
    </source>
</evidence>
<dbReference type="SUPFAM" id="SSF109604">
    <property type="entry name" value="HD-domain/PDEase-like"/>
    <property type="match status" value="1"/>
</dbReference>
<dbReference type="PANTHER" id="PTHR21174:SF0">
    <property type="entry name" value="HD PHOSPHOHYDROLASE FAMILY PROTEIN-RELATED"/>
    <property type="match status" value="1"/>
</dbReference>
<proteinExistence type="predicted"/>
<dbReference type="EMBL" id="CP139858">
    <property type="protein sequence ID" value="WQB98855.1"/>
    <property type="molecule type" value="Genomic_DNA"/>
</dbReference>
<evidence type="ECO:0000313" key="2">
    <source>
        <dbReference type="Proteomes" id="UP001322481"/>
    </source>
</evidence>
<name>A0ABZ0VN47_9HYPH</name>
<dbReference type="Proteomes" id="UP001322481">
    <property type="component" value="Chromosome"/>
</dbReference>
<sequence length="201" mass="22873">MKDQPLIDEPLKQELSALYRAEGRHYHNLAHIEAMLVLAADYRALFGDPEAVEAAIWFHDAIYDSKAKDNEARSAALAGKKLAGRTDAGRLDRIGAMILATATHQLPRFDDDTATRDASLFLDMDLSILGAAPDAFDAYERAVRREYDWVEEPMWRAGRGTVLKDFIARPRIFHTEEFRQRFEPQARLNMARSLETLQRPS</sequence>
<reference evidence="1 2" key="1">
    <citation type="submission" date="2023-11" db="EMBL/GenBank/DDBJ databases">
        <authorList>
            <person name="Panchal A.K."/>
            <person name="Meaney J.S."/>
            <person name="Karas B.J."/>
            <person name="diCenzo G.C."/>
        </authorList>
    </citation>
    <scope>NUCLEOTIDE SEQUENCE [LARGE SCALE GENOMIC DNA]</scope>
    <source>
        <strain evidence="1 2">NZP2235</strain>
    </source>
</reference>
<gene>
    <name evidence="1" type="ORF">U0R22_003021</name>
</gene>
<keyword evidence="2" id="KW-1185">Reference proteome</keyword>
<evidence type="ECO:0000313" key="1">
    <source>
        <dbReference type="EMBL" id="WQB98855.1"/>
    </source>
</evidence>
<protein>
    <recommendedName>
        <fullName evidence="3">Phosphohydrolase</fullName>
    </recommendedName>
</protein>
<dbReference type="PIRSF" id="PIRSF035170">
    <property type="entry name" value="HD_phosphohydro"/>
    <property type="match status" value="1"/>
</dbReference>
<organism evidence="1 2">
    <name type="scientific">Mesorhizobium huakuii</name>
    <dbReference type="NCBI Taxonomy" id="28104"/>
    <lineage>
        <taxon>Bacteria</taxon>
        <taxon>Pseudomonadati</taxon>
        <taxon>Pseudomonadota</taxon>
        <taxon>Alphaproteobacteria</taxon>
        <taxon>Hyphomicrobiales</taxon>
        <taxon>Phyllobacteriaceae</taxon>
        <taxon>Mesorhizobium</taxon>
    </lineage>
</organism>
<accession>A0ABZ0VN47</accession>